<evidence type="ECO:0000256" key="1">
    <source>
        <dbReference type="SAM" id="SignalP"/>
    </source>
</evidence>
<name>A0A090V5X5_PSEVU</name>
<feature type="signal peptide" evidence="1">
    <location>
        <begin position="1"/>
        <end position="21"/>
    </location>
</feature>
<sequence length="76" mass="7936">MKIALTFVASALLACAVNAQASDTATLSISGMVLPSAFTMNTVKPDGQPAVQRGVSTQVVSLPDDENRKVIVTSWD</sequence>
<dbReference type="AlphaFoldDB" id="A0A090V5X5"/>
<dbReference type="RefSeq" id="WP_131406012.1">
    <property type="nucleotide sequence ID" value="NZ_BBMZ01000012.1"/>
</dbReference>
<comment type="caution">
    <text evidence="2">The sequence shown here is derived from an EMBL/GenBank/DDBJ whole genome shotgun (WGS) entry which is preliminary data.</text>
</comment>
<dbReference type="OrthoDB" id="9897254at2"/>
<dbReference type="PROSITE" id="PS51257">
    <property type="entry name" value="PROKAR_LIPOPROTEIN"/>
    <property type="match status" value="1"/>
</dbReference>
<keyword evidence="3" id="KW-1185">Reference proteome</keyword>
<proteinExistence type="predicted"/>
<evidence type="ECO:0000313" key="3">
    <source>
        <dbReference type="Proteomes" id="UP000029462"/>
    </source>
</evidence>
<feature type="chain" id="PRO_5001864983" evidence="1">
    <location>
        <begin position="22"/>
        <end position="76"/>
    </location>
</feature>
<accession>A0A090V5X5</accession>
<keyword evidence="1" id="KW-0732">Signal</keyword>
<protein>
    <submittedName>
        <fullName evidence="2">Uncharacterized protein</fullName>
    </submittedName>
</protein>
<dbReference type="STRING" id="1115515.EV102420_12_01650"/>
<reference evidence="2 3" key="1">
    <citation type="submission" date="2014-09" db="EMBL/GenBank/DDBJ databases">
        <title>Whole genome shotgun sequence of Escherichia vulneris NBRC 102420.</title>
        <authorList>
            <person name="Yoshida Y."/>
            <person name="Hosoyama A."/>
            <person name="Tsuchikane K."/>
            <person name="Ohji S."/>
            <person name="Ichikawa N."/>
            <person name="Kimura A."/>
            <person name="Yamazoe A."/>
            <person name="Ezaki T."/>
            <person name="Fujita N."/>
        </authorList>
    </citation>
    <scope>NUCLEOTIDE SEQUENCE [LARGE SCALE GENOMIC DNA]</scope>
    <source>
        <strain evidence="2 3">NBRC 102420</strain>
    </source>
</reference>
<organism evidence="2 3">
    <name type="scientific">Pseudescherichia vulneris NBRC 102420</name>
    <dbReference type="NCBI Taxonomy" id="1115515"/>
    <lineage>
        <taxon>Bacteria</taxon>
        <taxon>Pseudomonadati</taxon>
        <taxon>Pseudomonadota</taxon>
        <taxon>Gammaproteobacteria</taxon>
        <taxon>Enterobacterales</taxon>
        <taxon>Enterobacteriaceae</taxon>
        <taxon>Pseudescherichia</taxon>
    </lineage>
</organism>
<dbReference type="EMBL" id="BBMZ01000012">
    <property type="protein sequence ID" value="GAL58659.1"/>
    <property type="molecule type" value="Genomic_DNA"/>
</dbReference>
<dbReference type="Proteomes" id="UP000029462">
    <property type="component" value="Unassembled WGS sequence"/>
</dbReference>
<gene>
    <name evidence="2" type="ORF">EV102420_12_01650</name>
</gene>
<evidence type="ECO:0000313" key="2">
    <source>
        <dbReference type="EMBL" id="GAL58659.1"/>
    </source>
</evidence>